<dbReference type="AlphaFoldDB" id="A0A6J4MYD8"/>
<evidence type="ECO:0000313" key="5">
    <source>
        <dbReference type="EMBL" id="CAA9372568.1"/>
    </source>
</evidence>
<organism evidence="5">
    <name type="scientific">uncultured Gemmatimonadota bacterium</name>
    <dbReference type="NCBI Taxonomy" id="203437"/>
    <lineage>
        <taxon>Bacteria</taxon>
        <taxon>Pseudomonadati</taxon>
        <taxon>Gemmatimonadota</taxon>
        <taxon>environmental samples</taxon>
    </lineage>
</organism>
<gene>
    <name evidence="5" type="ORF">AVDCRST_MAG68-5668</name>
</gene>
<evidence type="ECO:0000259" key="4">
    <source>
        <dbReference type="Pfam" id="PF13193"/>
    </source>
</evidence>
<dbReference type="FunFam" id="3.30.300.30:FF:000008">
    <property type="entry name" value="2,3-dihydroxybenzoate-AMP ligase"/>
    <property type="match status" value="1"/>
</dbReference>
<name>A0A6J4MYD8_9BACT</name>
<dbReference type="GO" id="GO:0004467">
    <property type="term" value="F:long-chain fatty acid-CoA ligase activity"/>
    <property type="evidence" value="ECO:0007669"/>
    <property type="project" value="UniProtKB-EC"/>
</dbReference>
<evidence type="ECO:0000256" key="1">
    <source>
        <dbReference type="ARBA" id="ARBA00006432"/>
    </source>
</evidence>
<protein>
    <submittedName>
        <fullName evidence="5">Long-chain-fatty-acid--CoA ligase</fullName>
        <ecNumber evidence="5">6.2.1.3</ecNumber>
    </submittedName>
</protein>
<sequence>MALRDRFGELTVADSLALRAGENPQRTFVAFGDRRLSYAQVDAESDALAAALHELGVEAGDRVALTLPSWPEFVVAVFAAAKLGAIIVPLNPKFTTPELQYMLRHSETAVVVTAENWDGVDYLARYEGFLSALPDLQYVVSVGEEDLWYDDRIHQFEDLVSSGEGRPYPRHPGTADELFAILYTSGTMGKPKGVSLTHRNLLATAAATADVVGVDGDDVVAGVGSLFNAFGLGMGVLGTLAAGASLVLQEREDPEEALRLLERERVTVYHGVPTSFVLAMREPSRGERDLSALRTGVVAGAPVMEEVAARIRAELVPGICVGYGLTETGTLVSVTRPADPASKQRTTVGRPLDGTEVAILDVDGTVLPEESVGEIAVRGPGVMRGYYRQPGETAQVLTPEGFFTTGDLGMLDEEGFLHILGRRKEMIIRGGFNVYPREVEDRLHAHPAVLDVAVVGLPDEILGEVACACIVPVEGAIVTGGEIKDFCREVLADYKVPDLVRFLDSFPMTGSGKVRRVELARIISAGESSRRP</sequence>
<dbReference type="InterPro" id="IPR042099">
    <property type="entry name" value="ANL_N_sf"/>
</dbReference>
<dbReference type="Pfam" id="PF00501">
    <property type="entry name" value="AMP-binding"/>
    <property type="match status" value="1"/>
</dbReference>
<dbReference type="PANTHER" id="PTHR43767:SF1">
    <property type="entry name" value="NONRIBOSOMAL PEPTIDE SYNTHASE PES1 (EUROFUNG)-RELATED"/>
    <property type="match status" value="1"/>
</dbReference>
<dbReference type="SUPFAM" id="SSF56801">
    <property type="entry name" value="Acetyl-CoA synthetase-like"/>
    <property type="match status" value="1"/>
</dbReference>
<dbReference type="InterPro" id="IPR025110">
    <property type="entry name" value="AMP-bd_C"/>
</dbReference>
<keyword evidence="2 5" id="KW-0436">Ligase</keyword>
<dbReference type="InterPro" id="IPR000873">
    <property type="entry name" value="AMP-dep_synth/lig_dom"/>
</dbReference>
<accession>A0A6J4MYD8</accession>
<dbReference type="InterPro" id="IPR045851">
    <property type="entry name" value="AMP-bd_C_sf"/>
</dbReference>
<feature type="domain" description="AMP-dependent synthetase/ligase" evidence="3">
    <location>
        <begin position="19"/>
        <end position="387"/>
    </location>
</feature>
<dbReference type="EMBL" id="CADCTW010000253">
    <property type="protein sequence ID" value="CAA9372568.1"/>
    <property type="molecule type" value="Genomic_DNA"/>
</dbReference>
<dbReference type="Gene3D" id="3.40.50.12780">
    <property type="entry name" value="N-terminal domain of ligase-like"/>
    <property type="match status" value="1"/>
</dbReference>
<dbReference type="PANTHER" id="PTHR43767">
    <property type="entry name" value="LONG-CHAIN-FATTY-ACID--COA LIGASE"/>
    <property type="match status" value="1"/>
</dbReference>
<dbReference type="Pfam" id="PF13193">
    <property type="entry name" value="AMP-binding_C"/>
    <property type="match status" value="1"/>
</dbReference>
<dbReference type="EC" id="6.2.1.3" evidence="5"/>
<proteinExistence type="inferred from homology"/>
<comment type="similarity">
    <text evidence="1">Belongs to the ATP-dependent AMP-binding enzyme family.</text>
</comment>
<evidence type="ECO:0000256" key="2">
    <source>
        <dbReference type="ARBA" id="ARBA00022598"/>
    </source>
</evidence>
<dbReference type="Gene3D" id="3.30.300.30">
    <property type="match status" value="1"/>
</dbReference>
<reference evidence="5" key="1">
    <citation type="submission" date="2020-02" db="EMBL/GenBank/DDBJ databases">
        <authorList>
            <person name="Meier V. D."/>
        </authorList>
    </citation>
    <scope>NUCLEOTIDE SEQUENCE</scope>
    <source>
        <strain evidence="5">AVDCRST_MAG68</strain>
    </source>
</reference>
<feature type="domain" description="AMP-binding enzyme C-terminal" evidence="4">
    <location>
        <begin position="438"/>
        <end position="513"/>
    </location>
</feature>
<evidence type="ECO:0000259" key="3">
    <source>
        <dbReference type="Pfam" id="PF00501"/>
    </source>
</evidence>
<dbReference type="InterPro" id="IPR050237">
    <property type="entry name" value="ATP-dep_AMP-bd_enzyme"/>
</dbReference>